<dbReference type="AlphaFoldDB" id="A0A7S0LPI0"/>
<dbReference type="EMBL" id="HBEY01042974">
    <property type="protein sequence ID" value="CAD8617168.1"/>
    <property type="molecule type" value="Transcribed_RNA"/>
</dbReference>
<feature type="transmembrane region" description="Helical" evidence="2">
    <location>
        <begin position="50"/>
        <end position="72"/>
    </location>
</feature>
<proteinExistence type="predicted"/>
<accession>A0A7S0LPI0</accession>
<keyword evidence="2" id="KW-1133">Transmembrane helix</keyword>
<dbReference type="InterPro" id="IPR003582">
    <property type="entry name" value="ShKT_dom"/>
</dbReference>
<evidence type="ECO:0000256" key="2">
    <source>
        <dbReference type="SAM" id="Phobius"/>
    </source>
</evidence>
<evidence type="ECO:0000256" key="1">
    <source>
        <dbReference type="SAM" id="MobiDB-lite"/>
    </source>
</evidence>
<sequence>MAQLRPTRAARLMRTLSPGGSENDLTILPMCSTPQKQKTSDILFDAVRRLLLLMLIAGAVALVLSWVCHFFSSSPRQLGTNHPGISLRASVKSRQGEVIAAQEELQESDAMRGRGSSQWELDERRQKSERHKMEAIDARAYAAAASNSAHAEREARREWAKTKAVERQEQMEATYALQLKTARKKAKAAEDCFDRNVNCRKWERLGECKRNPEFMLHDCMVSCGVCVETFDPSAIVASREYHHSLSIADNEEAVKSIEVVASSEVAENMEVVKSMGVTERSVGVESADASGAGDRMVKNTKTAESSQVGKRTPNEAGIVKVAKVMEVAESLQGAAGNELTDRNRAEKTWGVTEERNAGSRDMEGDRVMHGGGTDSDDAPTIEKEVEAATEASTAEPGANEPDPASSSSSEQTTVPTEEPFDKEKLIAATHKPHEGASPTYYNYLLEAARHTAAAQQDKSCRDENTECITWQLSGECQRNPRYMLHACKAACGVCINHDEA</sequence>
<protein>
    <recommendedName>
        <fullName evidence="3">ShKT domain-containing protein</fullName>
    </recommendedName>
</protein>
<evidence type="ECO:0000313" key="4">
    <source>
        <dbReference type="EMBL" id="CAD8617168.1"/>
    </source>
</evidence>
<reference evidence="4" key="1">
    <citation type="submission" date="2021-01" db="EMBL/GenBank/DDBJ databases">
        <authorList>
            <person name="Corre E."/>
            <person name="Pelletier E."/>
            <person name="Niang G."/>
            <person name="Scheremetjew M."/>
            <person name="Finn R."/>
            <person name="Kale V."/>
            <person name="Holt S."/>
            <person name="Cochrane G."/>
            <person name="Meng A."/>
            <person name="Brown T."/>
            <person name="Cohen L."/>
        </authorList>
    </citation>
    <scope>NUCLEOTIDE SEQUENCE</scope>
    <source>
        <strain evidence="4">PLY182g</strain>
    </source>
</reference>
<dbReference type="PANTHER" id="PTHR21724:SF109">
    <property type="entry name" value="SHKT DOMAIN-CONTAINING PROTEIN"/>
    <property type="match status" value="1"/>
</dbReference>
<keyword evidence="2" id="KW-0472">Membrane</keyword>
<gene>
    <name evidence="4" type="ORF">CPEL01642_LOCUS20549</name>
</gene>
<name>A0A7S0LPI0_9EUKA</name>
<organism evidence="4">
    <name type="scientific">Coccolithus braarudii</name>
    <dbReference type="NCBI Taxonomy" id="221442"/>
    <lineage>
        <taxon>Eukaryota</taxon>
        <taxon>Haptista</taxon>
        <taxon>Haptophyta</taxon>
        <taxon>Prymnesiophyceae</taxon>
        <taxon>Coccolithales</taxon>
        <taxon>Coccolithaceae</taxon>
        <taxon>Coccolithus</taxon>
    </lineage>
</organism>
<feature type="region of interest" description="Disordered" evidence="1">
    <location>
        <begin position="283"/>
        <end position="309"/>
    </location>
</feature>
<feature type="compositionally biased region" description="Polar residues" evidence="1">
    <location>
        <begin position="404"/>
        <end position="415"/>
    </location>
</feature>
<dbReference type="SMART" id="SM00254">
    <property type="entry name" value="ShKT"/>
    <property type="match status" value="2"/>
</dbReference>
<dbReference type="PROSITE" id="PS51670">
    <property type="entry name" value="SHKT"/>
    <property type="match status" value="2"/>
</dbReference>
<feature type="region of interest" description="Disordered" evidence="1">
    <location>
        <begin position="107"/>
        <end position="126"/>
    </location>
</feature>
<evidence type="ECO:0000259" key="3">
    <source>
        <dbReference type="PROSITE" id="PS51670"/>
    </source>
</evidence>
<dbReference type="Pfam" id="PF01549">
    <property type="entry name" value="ShK"/>
    <property type="match status" value="2"/>
</dbReference>
<dbReference type="PANTHER" id="PTHR21724">
    <property type="entry name" value="SHKT DOMAIN-CONTAINING PROTEIN"/>
    <property type="match status" value="1"/>
</dbReference>
<feature type="domain" description="ShKT" evidence="3">
    <location>
        <begin position="192"/>
        <end position="226"/>
    </location>
</feature>
<keyword evidence="2" id="KW-0812">Transmembrane</keyword>
<feature type="domain" description="ShKT" evidence="3">
    <location>
        <begin position="460"/>
        <end position="494"/>
    </location>
</feature>
<feature type="compositionally biased region" description="Low complexity" evidence="1">
    <location>
        <begin position="388"/>
        <end position="398"/>
    </location>
</feature>
<feature type="compositionally biased region" description="Polar residues" evidence="1">
    <location>
        <begin position="299"/>
        <end position="309"/>
    </location>
</feature>
<feature type="region of interest" description="Disordered" evidence="1">
    <location>
        <begin position="335"/>
        <end position="420"/>
    </location>
</feature>
<feature type="compositionally biased region" description="Basic and acidic residues" evidence="1">
    <location>
        <begin position="339"/>
        <end position="368"/>
    </location>
</feature>